<proteinExistence type="predicted"/>
<dbReference type="HOGENOM" id="CLU_152201_0_0_1"/>
<reference evidence="1" key="1">
    <citation type="submission" date="2015-04" db="UniProtKB">
        <authorList>
            <consortium name="EnsemblPlants"/>
        </authorList>
    </citation>
    <scope>IDENTIFICATION</scope>
</reference>
<dbReference type="AlphaFoldDB" id="A0A0E0EEI8"/>
<keyword evidence="2" id="KW-1185">Reference proteome</keyword>
<accession>A0A0E0EEI8</accession>
<organism evidence="1">
    <name type="scientific">Oryza meridionalis</name>
    <dbReference type="NCBI Taxonomy" id="40149"/>
    <lineage>
        <taxon>Eukaryota</taxon>
        <taxon>Viridiplantae</taxon>
        <taxon>Streptophyta</taxon>
        <taxon>Embryophyta</taxon>
        <taxon>Tracheophyta</taxon>
        <taxon>Spermatophyta</taxon>
        <taxon>Magnoliopsida</taxon>
        <taxon>Liliopsida</taxon>
        <taxon>Poales</taxon>
        <taxon>Poaceae</taxon>
        <taxon>BOP clade</taxon>
        <taxon>Oryzoideae</taxon>
        <taxon>Oryzeae</taxon>
        <taxon>Oryzinae</taxon>
        <taxon>Oryza</taxon>
    </lineage>
</organism>
<dbReference type="Proteomes" id="UP000008021">
    <property type="component" value="Chromosome 7"/>
</dbReference>
<evidence type="ECO:0000313" key="2">
    <source>
        <dbReference type="Proteomes" id="UP000008021"/>
    </source>
</evidence>
<evidence type="ECO:0000313" key="1">
    <source>
        <dbReference type="EnsemblPlants" id="OMERI07G18930.6"/>
    </source>
</evidence>
<protein>
    <submittedName>
        <fullName evidence="1">Uncharacterized protein</fullName>
    </submittedName>
</protein>
<name>A0A0E0EEI8_9ORYZ</name>
<dbReference type="Gramene" id="OMERI07G18930.6">
    <property type="protein sequence ID" value="OMERI07G18930.6"/>
    <property type="gene ID" value="OMERI07G18930"/>
</dbReference>
<sequence length="141" mass="14923">MHMFVALKRFLWPPTNSFATCSSFAESLVDTLLIERTSVSGHLPVEVLSPPPPLKKAMRSSAAAAAPRLANINGPLTLNLSEQLQVVEEEADEAGAIAGVAEDGGADDVADEYPTCSCASDKDNDAMEKNRIAHAMITGEP</sequence>
<dbReference type="EnsemblPlants" id="OMERI07G18930.6">
    <property type="protein sequence ID" value="OMERI07G18930.6"/>
    <property type="gene ID" value="OMERI07G18930"/>
</dbReference>
<reference evidence="1" key="2">
    <citation type="submission" date="2018-05" db="EMBL/GenBank/DDBJ databases">
        <title>OmerRS3 (Oryza meridionalis Reference Sequence Version 3).</title>
        <authorList>
            <person name="Zhang J."/>
            <person name="Kudrna D."/>
            <person name="Lee S."/>
            <person name="Talag J."/>
            <person name="Welchert J."/>
            <person name="Wing R.A."/>
        </authorList>
    </citation>
    <scope>NUCLEOTIDE SEQUENCE [LARGE SCALE GENOMIC DNA]</scope>
    <source>
        <strain evidence="1">cv. OR44</strain>
    </source>
</reference>